<dbReference type="SUPFAM" id="SSF81383">
    <property type="entry name" value="F-box domain"/>
    <property type="match status" value="1"/>
</dbReference>
<protein>
    <recommendedName>
        <fullName evidence="1">F-box domain-containing protein</fullName>
    </recommendedName>
</protein>
<comment type="caution">
    <text evidence="2">The sequence shown here is derived from an EMBL/GenBank/DDBJ whole genome shotgun (WGS) entry which is preliminary data.</text>
</comment>
<dbReference type="Pfam" id="PF00646">
    <property type="entry name" value="F-box"/>
    <property type="match status" value="1"/>
</dbReference>
<keyword evidence="3" id="KW-1185">Reference proteome</keyword>
<proteinExistence type="predicted"/>
<dbReference type="InterPro" id="IPR001810">
    <property type="entry name" value="F-box_dom"/>
</dbReference>
<dbReference type="PANTHER" id="PTHR31639">
    <property type="entry name" value="F-BOX PROTEIN-LIKE"/>
    <property type="match status" value="1"/>
</dbReference>
<sequence>MDRISGLPKAILHDILGRLPDKDAAKASVLSKSWRETWFSFPILSVCCTNFLSLHALSLSPNDPLWLRKLDILVEYVSKRLIRLRDQGLSVKEFKLSLVSPKRDYTRVYPHVDQWIQMASESGVEVLELRLIGCFAKLYNLPLCIAEGKSLTKLGESELTQHS</sequence>
<dbReference type="InterPro" id="IPR036047">
    <property type="entry name" value="F-box-like_dom_sf"/>
</dbReference>
<reference evidence="2 3" key="1">
    <citation type="journal article" date="2023" name="Plants (Basel)">
        <title>Bridging the Gap: Combining Genomics and Transcriptomics Approaches to Understand Stylosanthes scabra, an Orphan Legume from the Brazilian Caatinga.</title>
        <authorList>
            <person name="Ferreira-Neto J.R.C."/>
            <person name="da Silva M.D."/>
            <person name="Binneck E."/>
            <person name="de Melo N.F."/>
            <person name="da Silva R.H."/>
            <person name="de Melo A.L.T.M."/>
            <person name="Pandolfi V."/>
            <person name="Bustamante F.O."/>
            <person name="Brasileiro-Vidal A.C."/>
            <person name="Benko-Iseppon A.M."/>
        </authorList>
    </citation>
    <scope>NUCLEOTIDE SEQUENCE [LARGE SCALE GENOMIC DNA]</scope>
    <source>
        <tissue evidence="2">Leaves</tissue>
    </source>
</reference>
<dbReference type="Gene3D" id="1.20.1280.50">
    <property type="match status" value="1"/>
</dbReference>
<gene>
    <name evidence="2" type="ORF">PIB30_049101</name>
</gene>
<dbReference type="SMART" id="SM00256">
    <property type="entry name" value="FBOX"/>
    <property type="match status" value="1"/>
</dbReference>
<dbReference type="Proteomes" id="UP001341840">
    <property type="component" value="Unassembled WGS sequence"/>
</dbReference>
<organism evidence="2 3">
    <name type="scientific">Stylosanthes scabra</name>
    <dbReference type="NCBI Taxonomy" id="79078"/>
    <lineage>
        <taxon>Eukaryota</taxon>
        <taxon>Viridiplantae</taxon>
        <taxon>Streptophyta</taxon>
        <taxon>Embryophyta</taxon>
        <taxon>Tracheophyta</taxon>
        <taxon>Spermatophyta</taxon>
        <taxon>Magnoliopsida</taxon>
        <taxon>eudicotyledons</taxon>
        <taxon>Gunneridae</taxon>
        <taxon>Pentapetalae</taxon>
        <taxon>rosids</taxon>
        <taxon>fabids</taxon>
        <taxon>Fabales</taxon>
        <taxon>Fabaceae</taxon>
        <taxon>Papilionoideae</taxon>
        <taxon>50 kb inversion clade</taxon>
        <taxon>dalbergioids sensu lato</taxon>
        <taxon>Dalbergieae</taxon>
        <taxon>Pterocarpus clade</taxon>
        <taxon>Stylosanthes</taxon>
    </lineage>
</organism>
<accession>A0ABU6SH21</accession>
<evidence type="ECO:0000313" key="2">
    <source>
        <dbReference type="EMBL" id="MED6135700.1"/>
    </source>
</evidence>
<dbReference type="PANTHER" id="PTHR31639:SF42">
    <property type="entry name" value="OS02G0160200 PROTEIN"/>
    <property type="match status" value="1"/>
</dbReference>
<feature type="domain" description="F-box" evidence="1">
    <location>
        <begin position="7"/>
        <end position="47"/>
    </location>
</feature>
<dbReference type="EMBL" id="JASCZI010060742">
    <property type="protein sequence ID" value="MED6135700.1"/>
    <property type="molecule type" value="Genomic_DNA"/>
</dbReference>
<evidence type="ECO:0000313" key="3">
    <source>
        <dbReference type="Proteomes" id="UP001341840"/>
    </source>
</evidence>
<name>A0ABU6SH21_9FABA</name>
<evidence type="ECO:0000259" key="1">
    <source>
        <dbReference type="SMART" id="SM00256"/>
    </source>
</evidence>